<evidence type="ECO:0000313" key="1">
    <source>
        <dbReference type="EMBL" id="MDY0393391.1"/>
    </source>
</evidence>
<dbReference type="RefSeq" id="WP_390356607.1">
    <property type="nucleotide sequence ID" value="NZ_JBHUIZ010000013.1"/>
</dbReference>
<dbReference type="InterPro" id="IPR023833">
    <property type="entry name" value="Signal_pept_SipW-depend-type"/>
</dbReference>
<name>A0ABU5C250_9BACI</name>
<proteinExistence type="predicted"/>
<evidence type="ECO:0000313" key="2">
    <source>
        <dbReference type="Proteomes" id="UP001281447"/>
    </source>
</evidence>
<dbReference type="Proteomes" id="UP001281447">
    <property type="component" value="Unassembled WGS sequence"/>
</dbReference>
<protein>
    <submittedName>
        <fullName evidence="1">TasA family protein</fullName>
    </submittedName>
</protein>
<reference evidence="1 2" key="1">
    <citation type="submission" date="2023-10" db="EMBL/GenBank/DDBJ databases">
        <title>Virgibacillus halophilus 5B73C genome.</title>
        <authorList>
            <person name="Miliotis G."/>
            <person name="Sengupta P."/>
            <person name="Hameed A."/>
            <person name="Chuvochina M."/>
            <person name="Mcdonagh F."/>
            <person name="Simpson A.C."/>
            <person name="Singh N.K."/>
            <person name="Rekha P.D."/>
            <person name="Raman K."/>
            <person name="Hugenholtz P."/>
            <person name="Venkateswaran K."/>
        </authorList>
    </citation>
    <scope>NUCLEOTIDE SEQUENCE [LARGE SCALE GENOMIC DNA]</scope>
    <source>
        <strain evidence="1 2">5B73C</strain>
    </source>
</reference>
<dbReference type="Pfam" id="PF12389">
    <property type="entry name" value="Peptidase_M73"/>
    <property type="match status" value="1"/>
</dbReference>
<comment type="caution">
    <text evidence="1">The sequence shown here is derived from an EMBL/GenBank/DDBJ whole genome shotgun (WGS) entry which is preliminary data.</text>
</comment>
<organism evidence="1 2">
    <name type="scientific">Tigheibacillus halophilus</name>
    <dbReference type="NCBI Taxonomy" id="361280"/>
    <lineage>
        <taxon>Bacteria</taxon>
        <taxon>Bacillati</taxon>
        <taxon>Bacillota</taxon>
        <taxon>Bacilli</taxon>
        <taxon>Bacillales</taxon>
        <taxon>Bacillaceae</taxon>
        <taxon>Tigheibacillus</taxon>
    </lineage>
</organism>
<dbReference type="NCBIfam" id="TIGR04088">
    <property type="entry name" value="cognate_SipW"/>
    <property type="match status" value="1"/>
</dbReference>
<dbReference type="InterPro" id="IPR022121">
    <property type="entry name" value="Peptidase_M73_camelysin"/>
</dbReference>
<accession>A0ABU5C250</accession>
<keyword evidence="2" id="KW-1185">Reference proteome</keyword>
<sequence length="197" mass="21693">MGLKKKLGTSIAAAVLGVSLIGGGTFAYFSSAETSNNTLAAGTLDVVLDKPVIIEIDNLKPGDWMDRTFKLENIGSLDMSKVLLLTDYTQSGVKGDEDIGKHIQVNFLKNFDKETGFNDNVIYHETLYNLKNASPDTVQGYSSKIFKTEDGLAAGEINNLYVQFEFVDNEEDQNAFQDATLQLKWTFDAKQTEGESK</sequence>
<dbReference type="EMBL" id="JAWDIP010000003">
    <property type="protein sequence ID" value="MDY0393391.1"/>
    <property type="molecule type" value="Genomic_DNA"/>
</dbReference>
<gene>
    <name evidence="1" type="ORF">RWE15_01815</name>
</gene>